<evidence type="ECO:0000256" key="3">
    <source>
        <dbReference type="ARBA" id="ARBA00023136"/>
    </source>
</evidence>
<dbReference type="PANTHER" id="PTHR48261:SF2">
    <property type="entry name" value="ACETYLGLUCOSAMINYLTRANSFERASE"/>
    <property type="match status" value="1"/>
</dbReference>
<keyword evidence="4" id="KW-1015">Disulfide bond</keyword>
<protein>
    <recommendedName>
        <fullName evidence="6">Glycosyl transferase 64 domain-containing protein</fullName>
    </recommendedName>
</protein>
<feature type="signal peptide" evidence="5">
    <location>
        <begin position="1"/>
        <end position="18"/>
    </location>
</feature>
<organism evidence="7">
    <name type="scientific">Vitrella brassicaformis</name>
    <dbReference type="NCBI Taxonomy" id="1169539"/>
    <lineage>
        <taxon>Eukaryota</taxon>
        <taxon>Sar</taxon>
        <taxon>Alveolata</taxon>
        <taxon>Colpodellida</taxon>
        <taxon>Vitrellaceae</taxon>
        <taxon>Vitrella</taxon>
    </lineage>
</organism>
<evidence type="ECO:0000259" key="6">
    <source>
        <dbReference type="Pfam" id="PF09258"/>
    </source>
</evidence>
<dbReference type="EMBL" id="HBGB01035629">
    <property type="protein sequence ID" value="CAD9065951.1"/>
    <property type="molecule type" value="Transcribed_RNA"/>
</dbReference>
<evidence type="ECO:0000256" key="5">
    <source>
        <dbReference type="SAM" id="SignalP"/>
    </source>
</evidence>
<dbReference type="Gene3D" id="3.90.550.10">
    <property type="entry name" value="Spore Coat Polysaccharide Biosynthesis Protein SpsA, Chain A"/>
    <property type="match status" value="1"/>
</dbReference>
<dbReference type="InterPro" id="IPR029044">
    <property type="entry name" value="Nucleotide-diphossugar_trans"/>
</dbReference>
<feature type="domain" description="Glycosyl transferase 64" evidence="6">
    <location>
        <begin position="125"/>
        <end position="347"/>
    </location>
</feature>
<dbReference type="GO" id="GO:0016020">
    <property type="term" value="C:membrane"/>
    <property type="evidence" value="ECO:0007669"/>
    <property type="project" value="UniProtKB-SubCell"/>
</dbReference>
<evidence type="ECO:0000256" key="2">
    <source>
        <dbReference type="ARBA" id="ARBA00022679"/>
    </source>
</evidence>
<sequence>MILLRGAWFWVIVGRLTADLLNLHNATPNPRLLRVRLLQKRTPAKPHCDGDKTLATPRYGTVSLHNATLNDWSSAACCDRLQSVAPKGHVRDRVTLDMNSNTLEDLQGKVTVAVAIGPFRASSWITSFLGPLHDCVFIEKIILDSWAPPQQSLRSFRRALKDMTRKFTKVRIIPGERGIGERFFAADYVTTPFTLTLDDDRSLSCSGVHKLLLAARQFPGRIVTSRGFRRSIYECSSGSHALYYDSDKNDNNIALTSLALMPTSLLKDYKNFMPRSVIDVVNRERNCEDIAMNWLAAHLNDDKVSGVFVDGLEICNGHEGRESLKKRNSEGRRDACLNFLRAILPEWPVPRPSSLSVQWV</sequence>
<dbReference type="InterPro" id="IPR004263">
    <property type="entry name" value="Exostosin"/>
</dbReference>
<dbReference type="GO" id="GO:0016757">
    <property type="term" value="F:glycosyltransferase activity"/>
    <property type="evidence" value="ECO:0007669"/>
    <property type="project" value="InterPro"/>
</dbReference>
<gene>
    <name evidence="7" type="ORF">VBRA1451_LOCUS21022</name>
</gene>
<reference evidence="7" key="1">
    <citation type="submission" date="2021-01" db="EMBL/GenBank/DDBJ databases">
        <authorList>
            <person name="Corre E."/>
            <person name="Pelletier E."/>
            <person name="Niang G."/>
            <person name="Scheremetjew M."/>
            <person name="Finn R."/>
            <person name="Kale V."/>
            <person name="Holt S."/>
            <person name="Cochrane G."/>
            <person name="Meng A."/>
            <person name="Brown T."/>
            <person name="Cohen L."/>
        </authorList>
    </citation>
    <scope>NUCLEOTIDE SEQUENCE</scope>
    <source>
        <strain evidence="7">CCMP3346</strain>
    </source>
</reference>
<dbReference type="PANTHER" id="PTHR48261">
    <property type="entry name" value="ACETYLGLUCOSAMINYLTRANSFERASE"/>
    <property type="match status" value="1"/>
</dbReference>
<accession>A0A7S1P778</accession>
<keyword evidence="2" id="KW-0808">Transferase</keyword>
<name>A0A7S1P778_9ALVE</name>
<evidence type="ECO:0000313" key="7">
    <source>
        <dbReference type="EMBL" id="CAD9065951.1"/>
    </source>
</evidence>
<evidence type="ECO:0000256" key="1">
    <source>
        <dbReference type="ARBA" id="ARBA00004370"/>
    </source>
</evidence>
<feature type="chain" id="PRO_5031036259" description="Glycosyl transferase 64 domain-containing protein" evidence="5">
    <location>
        <begin position="19"/>
        <end position="360"/>
    </location>
</feature>
<keyword evidence="5" id="KW-0732">Signal</keyword>
<dbReference type="AlphaFoldDB" id="A0A7S1P778"/>
<evidence type="ECO:0000256" key="4">
    <source>
        <dbReference type="ARBA" id="ARBA00023157"/>
    </source>
</evidence>
<comment type="subcellular location">
    <subcellularLocation>
        <location evidence="1">Membrane</location>
    </subcellularLocation>
</comment>
<dbReference type="SUPFAM" id="SSF53448">
    <property type="entry name" value="Nucleotide-diphospho-sugar transferases"/>
    <property type="match status" value="1"/>
</dbReference>
<keyword evidence="3" id="KW-0472">Membrane</keyword>
<proteinExistence type="predicted"/>
<dbReference type="Pfam" id="PF09258">
    <property type="entry name" value="Glyco_transf_64"/>
    <property type="match status" value="1"/>
</dbReference>
<dbReference type="InterPro" id="IPR015338">
    <property type="entry name" value="GT64_dom"/>
</dbReference>